<name>A0A2S0KHH4_9ACTN</name>
<dbReference type="InterPro" id="IPR025240">
    <property type="entry name" value="DUF4189"/>
</dbReference>
<feature type="transmembrane region" description="Helical" evidence="2">
    <location>
        <begin position="139"/>
        <end position="161"/>
    </location>
</feature>
<evidence type="ECO:0000313" key="5">
    <source>
        <dbReference type="Proteomes" id="UP000239814"/>
    </source>
</evidence>
<keyword evidence="2" id="KW-1133">Transmembrane helix</keyword>
<reference evidence="4 5" key="1">
    <citation type="submission" date="2018-03" db="EMBL/GenBank/DDBJ databases">
        <title>Characteristics and genome of n-alkane degrading marine bacteria Gordonia iterans isolated from crude oil contaminated in Tae-an, South Korea.</title>
        <authorList>
            <person name="Lee S.-S."/>
            <person name="Kim H."/>
        </authorList>
    </citation>
    <scope>NUCLEOTIDE SEQUENCE [LARGE SCALE GENOMIC DNA]</scope>
    <source>
        <strain evidence="4 5">Co17</strain>
    </source>
</reference>
<keyword evidence="2" id="KW-0472">Membrane</keyword>
<sequence length="316" mass="31782">MLVYCVIMTNPPNGNGPDGQPQNEPGQWDPTVVGQPSPGFEPSASPPPAPGPYDPPPVPGPYDSPPAPGAADPTAIIGPGGYPAQPPGGPGPAGPGPYGPPPGQYGPPGPGGQPPYGAPAPAWSGFPPAQPPKKNNTGLVVGAILGILVLIGAIVAAVVVLGGDDESDPRAVADRSSTTTTTTAQTTPSSELDPDVTAPTSTELDIPGPTATTPPARDQFGAIALSVSTGNYGWAVNYPTQAAAESAAVSKCNASDCISRIWFKNACGALAQSQANQYWGWDWGVTRAQAISKAFTQVKGANPRVLTVQCTATARG</sequence>
<dbReference type="AlphaFoldDB" id="A0A2S0KHH4"/>
<evidence type="ECO:0000256" key="2">
    <source>
        <dbReference type="SAM" id="Phobius"/>
    </source>
</evidence>
<protein>
    <recommendedName>
        <fullName evidence="3">DUF4189 domain-containing protein</fullName>
    </recommendedName>
</protein>
<gene>
    <name evidence="4" type="ORF">C6V83_13380</name>
</gene>
<evidence type="ECO:0000313" key="4">
    <source>
        <dbReference type="EMBL" id="AVM01096.1"/>
    </source>
</evidence>
<keyword evidence="5" id="KW-1185">Reference proteome</keyword>
<proteinExistence type="predicted"/>
<feature type="region of interest" description="Disordered" evidence="1">
    <location>
        <begin position="6"/>
        <end position="130"/>
    </location>
</feature>
<dbReference type="KEGG" id="git:C6V83_13380"/>
<dbReference type="Pfam" id="PF13827">
    <property type="entry name" value="DUF4189"/>
    <property type="match status" value="1"/>
</dbReference>
<evidence type="ECO:0000259" key="3">
    <source>
        <dbReference type="Pfam" id="PF13827"/>
    </source>
</evidence>
<organism evidence="4 5">
    <name type="scientific">Gordonia iterans</name>
    <dbReference type="NCBI Taxonomy" id="1004901"/>
    <lineage>
        <taxon>Bacteria</taxon>
        <taxon>Bacillati</taxon>
        <taxon>Actinomycetota</taxon>
        <taxon>Actinomycetes</taxon>
        <taxon>Mycobacteriales</taxon>
        <taxon>Gordoniaceae</taxon>
        <taxon>Gordonia</taxon>
    </lineage>
</organism>
<dbReference type="Proteomes" id="UP000239814">
    <property type="component" value="Chromosome"/>
</dbReference>
<keyword evidence="2" id="KW-0812">Transmembrane</keyword>
<feature type="domain" description="DUF4189" evidence="3">
    <location>
        <begin position="220"/>
        <end position="300"/>
    </location>
</feature>
<feature type="compositionally biased region" description="Low complexity" evidence="1">
    <location>
        <begin position="176"/>
        <end position="190"/>
    </location>
</feature>
<feature type="compositionally biased region" description="Pro residues" evidence="1">
    <location>
        <begin position="44"/>
        <end position="68"/>
    </location>
</feature>
<dbReference type="EMBL" id="CP027433">
    <property type="protein sequence ID" value="AVM01096.1"/>
    <property type="molecule type" value="Genomic_DNA"/>
</dbReference>
<feature type="compositionally biased region" description="Low complexity" evidence="1">
    <location>
        <begin position="10"/>
        <end position="27"/>
    </location>
</feature>
<feature type="compositionally biased region" description="Pro residues" evidence="1">
    <location>
        <begin position="84"/>
        <end position="118"/>
    </location>
</feature>
<feature type="region of interest" description="Disordered" evidence="1">
    <location>
        <begin position="165"/>
        <end position="217"/>
    </location>
</feature>
<accession>A0A2S0KHH4</accession>
<evidence type="ECO:0000256" key="1">
    <source>
        <dbReference type="SAM" id="MobiDB-lite"/>
    </source>
</evidence>